<dbReference type="OrthoDB" id="596910at2"/>
<dbReference type="Pfam" id="PF01370">
    <property type="entry name" value="Epimerase"/>
    <property type="match status" value="1"/>
</dbReference>
<feature type="domain" description="NAD-dependent epimerase/dehydratase" evidence="1">
    <location>
        <begin position="3"/>
        <end position="227"/>
    </location>
</feature>
<dbReference type="SUPFAM" id="SSF51735">
    <property type="entry name" value="NAD(P)-binding Rossmann-fold domains"/>
    <property type="match status" value="1"/>
</dbReference>
<dbReference type="RefSeq" id="WP_090257425.1">
    <property type="nucleotide sequence ID" value="NZ_FOIR01000001.1"/>
</dbReference>
<dbReference type="GO" id="GO:0005737">
    <property type="term" value="C:cytoplasm"/>
    <property type="evidence" value="ECO:0007669"/>
    <property type="project" value="TreeGrafter"/>
</dbReference>
<organism evidence="2 3">
    <name type="scientific">Roseivirga pacifica</name>
    <dbReference type="NCBI Taxonomy" id="1267423"/>
    <lineage>
        <taxon>Bacteria</taxon>
        <taxon>Pseudomonadati</taxon>
        <taxon>Bacteroidota</taxon>
        <taxon>Cytophagia</taxon>
        <taxon>Cytophagales</taxon>
        <taxon>Roseivirgaceae</taxon>
        <taxon>Roseivirga</taxon>
    </lineage>
</organism>
<dbReference type="GO" id="GO:0004029">
    <property type="term" value="F:aldehyde dehydrogenase (NAD+) activity"/>
    <property type="evidence" value="ECO:0007669"/>
    <property type="project" value="TreeGrafter"/>
</dbReference>
<dbReference type="PANTHER" id="PTHR48079">
    <property type="entry name" value="PROTEIN YEEZ"/>
    <property type="match status" value="1"/>
</dbReference>
<protein>
    <submittedName>
        <fullName evidence="2">Nucleoside-diphosphate-sugar epimerase</fullName>
    </submittedName>
</protein>
<dbReference type="InterPro" id="IPR001509">
    <property type="entry name" value="Epimerase_deHydtase"/>
</dbReference>
<proteinExistence type="predicted"/>
<dbReference type="Gene3D" id="3.40.50.720">
    <property type="entry name" value="NAD(P)-binding Rossmann-like Domain"/>
    <property type="match status" value="1"/>
</dbReference>
<dbReference type="InterPro" id="IPR036291">
    <property type="entry name" value="NAD(P)-bd_dom_sf"/>
</dbReference>
<dbReference type="EMBL" id="FOIR01000001">
    <property type="protein sequence ID" value="SEV97542.1"/>
    <property type="molecule type" value="Genomic_DNA"/>
</dbReference>
<dbReference type="GeneID" id="99985748"/>
<keyword evidence="3" id="KW-1185">Reference proteome</keyword>
<evidence type="ECO:0000259" key="1">
    <source>
        <dbReference type="Pfam" id="PF01370"/>
    </source>
</evidence>
<dbReference type="AlphaFoldDB" id="A0A1I0N9Y0"/>
<evidence type="ECO:0000313" key="3">
    <source>
        <dbReference type="Proteomes" id="UP000199437"/>
    </source>
</evidence>
<gene>
    <name evidence="2" type="ORF">SAMN05216290_1010</name>
</gene>
<reference evidence="3" key="1">
    <citation type="submission" date="2016-10" db="EMBL/GenBank/DDBJ databases">
        <authorList>
            <person name="Varghese N."/>
            <person name="Submissions S."/>
        </authorList>
    </citation>
    <scope>NUCLEOTIDE SEQUENCE [LARGE SCALE GENOMIC DNA]</scope>
    <source>
        <strain evidence="3">CGMCC 1.12402</strain>
    </source>
</reference>
<dbReference type="Proteomes" id="UP000199437">
    <property type="component" value="Unassembled WGS sequence"/>
</dbReference>
<evidence type="ECO:0000313" key="2">
    <source>
        <dbReference type="EMBL" id="SEV97542.1"/>
    </source>
</evidence>
<sequence>MKVFITGATGLVGSFICRELLSKGHSIRAVKRNTSKMTLVEDVANQIEWVIGDMRDSQFLHGALEGMDVVIHGAAIISFDKRFEDRMYKTNVLGTADLVNACLKVGVKKFMHISSVAAIGRKPDQKFIDENDRWEGTKFDSIYARSKYLQELEVWRGAEEGLSVKIVNPSIILGPGLWGEGGSTATFKYAYDEKGFHPEGTVNFVDVRDVAKAVVKLVESDIEGERFVLNAGTLRYKDFFGKIATAFGKKPPTKQVKPWMLSLAVAFEWLRSRFTGKEAMITSDSAILSRANFHFKNDKIIKALDFEFTPIEESISWTISELRKKYPL</sequence>
<dbReference type="STRING" id="1267423.SAMN05216290_1010"/>
<dbReference type="PANTHER" id="PTHR48079:SF6">
    <property type="entry name" value="NAD(P)-BINDING DOMAIN-CONTAINING PROTEIN-RELATED"/>
    <property type="match status" value="1"/>
</dbReference>
<dbReference type="InterPro" id="IPR051783">
    <property type="entry name" value="NAD(P)-dependent_oxidoreduct"/>
</dbReference>
<name>A0A1I0N9Y0_9BACT</name>
<accession>A0A1I0N9Y0</accession>